<organism evidence="3 4">
    <name type="scientific">Actinomadura fulvescens</name>
    <dbReference type="NCBI Taxonomy" id="46160"/>
    <lineage>
        <taxon>Bacteria</taxon>
        <taxon>Bacillati</taxon>
        <taxon>Actinomycetota</taxon>
        <taxon>Actinomycetes</taxon>
        <taxon>Streptosporangiales</taxon>
        <taxon>Thermomonosporaceae</taxon>
        <taxon>Actinomadura</taxon>
    </lineage>
</organism>
<evidence type="ECO:0000313" key="3">
    <source>
        <dbReference type="EMBL" id="GAA2573875.1"/>
    </source>
</evidence>
<dbReference type="EMBL" id="BAAATD010000001">
    <property type="protein sequence ID" value="GAA2573875.1"/>
    <property type="molecule type" value="Genomic_DNA"/>
</dbReference>
<feature type="region of interest" description="Disordered" evidence="1">
    <location>
        <begin position="56"/>
        <end position="121"/>
    </location>
</feature>
<feature type="compositionally biased region" description="Basic and acidic residues" evidence="1">
    <location>
        <begin position="72"/>
        <end position="82"/>
    </location>
</feature>
<feature type="compositionally biased region" description="Pro residues" evidence="1">
    <location>
        <begin position="106"/>
        <end position="117"/>
    </location>
</feature>
<dbReference type="RefSeq" id="WP_344536742.1">
    <property type="nucleotide sequence ID" value="NZ_BAAATD010000001.1"/>
</dbReference>
<evidence type="ECO:0000256" key="2">
    <source>
        <dbReference type="SAM" id="SignalP"/>
    </source>
</evidence>
<accession>A0ABN3P8A6</accession>
<sequence length="336" mass="37047">MTFRRRMFLGLALTFLCLTGAAPATADCVKLRGPARALFDRYSLCHHLRHEFTHKRPNLGRALRKSTRRPHRESARTVDRRPVRPVKRPPRRIKKKRPPQPTRTITPPPPQAIPPEPSDGLPQGVLPSIVAAMLLLMGFAFHQSLIRRPTPIPQLTPRPEPVLEATERLASPTGLGVVGPGANGFVRAVLVELVTRGTKVVITRNELNRLFEGDLEESLCQALAPLHVCELLEEAIEHLELDLLMAEAEQANPDLSPTRGRAVPTYWISTPGQDDDVVLPLVRRGNLVGLMFGAWPHGTTCTIDSTGTITQGETALSLPSLSPAEALTRLRACTDW</sequence>
<gene>
    <name evidence="3" type="ORF">GCM10010411_01980</name>
</gene>
<evidence type="ECO:0000256" key="1">
    <source>
        <dbReference type="SAM" id="MobiDB-lite"/>
    </source>
</evidence>
<evidence type="ECO:0000313" key="4">
    <source>
        <dbReference type="Proteomes" id="UP001501509"/>
    </source>
</evidence>
<name>A0ABN3P8A6_9ACTN</name>
<feature type="chain" id="PRO_5046532770" evidence="2">
    <location>
        <begin position="27"/>
        <end position="336"/>
    </location>
</feature>
<proteinExistence type="predicted"/>
<feature type="compositionally biased region" description="Basic residues" evidence="1">
    <location>
        <begin position="56"/>
        <end position="71"/>
    </location>
</feature>
<dbReference type="Proteomes" id="UP001501509">
    <property type="component" value="Unassembled WGS sequence"/>
</dbReference>
<comment type="caution">
    <text evidence="3">The sequence shown here is derived from an EMBL/GenBank/DDBJ whole genome shotgun (WGS) entry which is preliminary data.</text>
</comment>
<keyword evidence="2" id="KW-0732">Signal</keyword>
<protein>
    <submittedName>
        <fullName evidence="3">Uncharacterized protein</fullName>
    </submittedName>
</protein>
<feature type="signal peptide" evidence="2">
    <location>
        <begin position="1"/>
        <end position="26"/>
    </location>
</feature>
<keyword evidence="4" id="KW-1185">Reference proteome</keyword>
<feature type="compositionally biased region" description="Basic residues" evidence="1">
    <location>
        <begin position="83"/>
        <end position="98"/>
    </location>
</feature>
<reference evidence="3 4" key="1">
    <citation type="journal article" date="2019" name="Int. J. Syst. Evol. Microbiol.">
        <title>The Global Catalogue of Microorganisms (GCM) 10K type strain sequencing project: providing services to taxonomists for standard genome sequencing and annotation.</title>
        <authorList>
            <consortium name="The Broad Institute Genomics Platform"/>
            <consortium name="The Broad Institute Genome Sequencing Center for Infectious Disease"/>
            <person name="Wu L."/>
            <person name="Ma J."/>
        </authorList>
    </citation>
    <scope>NUCLEOTIDE SEQUENCE [LARGE SCALE GENOMIC DNA]</scope>
    <source>
        <strain evidence="3 4">JCM 6833</strain>
    </source>
</reference>